<feature type="domain" description="Protein kinase" evidence="2">
    <location>
        <begin position="743"/>
        <end position="931"/>
    </location>
</feature>
<organism evidence="3 4">
    <name type="scientific">Favolaschia claudopus</name>
    <dbReference type="NCBI Taxonomy" id="2862362"/>
    <lineage>
        <taxon>Eukaryota</taxon>
        <taxon>Fungi</taxon>
        <taxon>Dikarya</taxon>
        <taxon>Basidiomycota</taxon>
        <taxon>Agaricomycotina</taxon>
        <taxon>Agaricomycetes</taxon>
        <taxon>Agaricomycetidae</taxon>
        <taxon>Agaricales</taxon>
        <taxon>Marasmiineae</taxon>
        <taxon>Mycenaceae</taxon>
        <taxon>Favolaschia</taxon>
    </lineage>
</organism>
<name>A0AAW0BZC0_9AGAR</name>
<comment type="caution">
    <text evidence="3">The sequence shown here is derived from an EMBL/GenBank/DDBJ whole genome shotgun (WGS) entry which is preliminary data.</text>
</comment>
<accession>A0AAW0BZC0</accession>
<dbReference type="Gene3D" id="1.10.510.10">
    <property type="entry name" value="Transferase(Phosphotransferase) domain 1"/>
    <property type="match status" value="1"/>
</dbReference>
<evidence type="ECO:0000313" key="3">
    <source>
        <dbReference type="EMBL" id="KAK7031571.1"/>
    </source>
</evidence>
<evidence type="ECO:0000259" key="2">
    <source>
        <dbReference type="PROSITE" id="PS50011"/>
    </source>
</evidence>
<proteinExistence type="predicted"/>
<dbReference type="GO" id="GO:0005524">
    <property type="term" value="F:ATP binding"/>
    <property type="evidence" value="ECO:0007669"/>
    <property type="project" value="InterPro"/>
</dbReference>
<sequence length="931" mass="101420">MNEPTAQPERSLFQFLFDEILNLTLPPLQIGPGHVKSVETRPPIQSEYHKPRSRQLRTLEFNPNIFSMLEKQLIKQLNQQKCITDGWQPEDISRWMDGLKCNLDQLVPPRGEVLNEDSVKLLYGALLKKTGLLATLICFNMKKEDLQRDPRTFKSVFTHFPSAEPNSKADGLVGCVSQELDDGPEKWGSLWEAMTASPRDPDPRQDFFRTLLVVELKNPLAGNPLALAAMYTVMLLLKTGYLKHFWPDNLCRGCDQYRKSHEAQTLSSTAGPLELRPIDGQTAAEARAVATEAQLRKEIARGLLLAEQYPKKCNIPDDMIKLITTGQTDQVSQENKGNGNDKGEGGSGEKRKRRVSSDEDSSRASQVAYESKLMDAFDKAQKVLELDPKLRKWITHGAYFLIQLYSQMTVDETTVGYFSCHNNKVVVILNRESRTLTVSEILQNEDRPLLLVTALTVFAWKDALERYGRRRSIKADRWIPIAARTNNRETPRIGSPGRHPPKSRRGKTRRKKPQNNGGVGGSGARGPGGEEGPGGPSGGAGGAGAGGGSNGDQGGSGGPSAGGHSGTSKKGGAGKGKGRQSRPGGSTRSGANIDLQELHVAFNAPERNLVSNGFEHYERIPSPNISTTPAFRFADLSDVDGERPTTPPTKFSSISDVDGSPQLTAISPHRLDGRKASIGSVSSRSDTSKGSVRSISSVPSLSGTSTTAGSDSPPATPSTTSSFPSGSKESSPLAKRQTVYSSHTEKTVVGEGQVIQEKMGRPTVWSGQLILEDDCVESTIPLPIVVKMAVVEYQEGDESDGEEAANLLRHEGVIYEALAKAELHGITPRYYGAFEGDLGAVMLILDDGAETIDSFEELSKEQRQDLLTMAETMHRAGIVHNDLKPRNVAQDSSGEVKIIDFDMATKGHRCPGKECEELVEFARALKLDAES</sequence>
<dbReference type="PROSITE" id="PS50011">
    <property type="entry name" value="PROTEIN_KINASE_DOM"/>
    <property type="match status" value="1"/>
</dbReference>
<dbReference type="InterPro" id="IPR000719">
    <property type="entry name" value="Prot_kinase_dom"/>
</dbReference>
<feature type="compositionally biased region" description="Basic and acidic residues" evidence="1">
    <location>
        <begin position="339"/>
        <end position="362"/>
    </location>
</feature>
<feature type="region of interest" description="Disordered" evidence="1">
    <location>
        <begin position="484"/>
        <end position="591"/>
    </location>
</feature>
<feature type="compositionally biased region" description="Basic residues" evidence="1">
    <location>
        <begin position="499"/>
        <end position="513"/>
    </location>
</feature>
<evidence type="ECO:0000256" key="1">
    <source>
        <dbReference type="SAM" id="MobiDB-lite"/>
    </source>
</evidence>
<dbReference type="Proteomes" id="UP001362999">
    <property type="component" value="Unassembled WGS sequence"/>
</dbReference>
<dbReference type="InterPro" id="IPR011009">
    <property type="entry name" value="Kinase-like_dom_sf"/>
</dbReference>
<dbReference type="EMBL" id="JAWWNJ010000024">
    <property type="protein sequence ID" value="KAK7031571.1"/>
    <property type="molecule type" value="Genomic_DNA"/>
</dbReference>
<dbReference type="SUPFAM" id="SSF56112">
    <property type="entry name" value="Protein kinase-like (PK-like)"/>
    <property type="match status" value="1"/>
</dbReference>
<dbReference type="AlphaFoldDB" id="A0AAW0BZC0"/>
<feature type="region of interest" description="Disordered" evidence="1">
    <location>
        <begin position="327"/>
        <end position="364"/>
    </location>
</feature>
<dbReference type="GO" id="GO:0004672">
    <property type="term" value="F:protein kinase activity"/>
    <property type="evidence" value="ECO:0007669"/>
    <property type="project" value="InterPro"/>
</dbReference>
<feature type="compositionally biased region" description="Low complexity" evidence="1">
    <location>
        <begin position="688"/>
        <end position="732"/>
    </location>
</feature>
<keyword evidence="4" id="KW-1185">Reference proteome</keyword>
<feature type="region of interest" description="Disordered" evidence="1">
    <location>
        <begin position="637"/>
        <end position="746"/>
    </location>
</feature>
<gene>
    <name evidence="3" type="ORF">R3P38DRAFT_2619857</name>
</gene>
<dbReference type="Pfam" id="PF00069">
    <property type="entry name" value="Pkinase"/>
    <property type="match status" value="1"/>
</dbReference>
<evidence type="ECO:0000313" key="4">
    <source>
        <dbReference type="Proteomes" id="UP001362999"/>
    </source>
</evidence>
<protein>
    <recommendedName>
        <fullName evidence="2">Protein kinase domain-containing protein</fullName>
    </recommendedName>
</protein>
<feature type="compositionally biased region" description="Gly residues" evidence="1">
    <location>
        <begin position="517"/>
        <end position="575"/>
    </location>
</feature>
<reference evidence="3 4" key="1">
    <citation type="journal article" date="2024" name="J Genomics">
        <title>Draft genome sequencing and assembly of Favolaschia claudopus CIRM-BRFM 2984 isolated from oak limbs.</title>
        <authorList>
            <person name="Navarro D."/>
            <person name="Drula E."/>
            <person name="Chaduli D."/>
            <person name="Cazenave R."/>
            <person name="Ahrendt S."/>
            <person name="Wang J."/>
            <person name="Lipzen A."/>
            <person name="Daum C."/>
            <person name="Barry K."/>
            <person name="Grigoriev I.V."/>
            <person name="Favel A."/>
            <person name="Rosso M.N."/>
            <person name="Martin F."/>
        </authorList>
    </citation>
    <scope>NUCLEOTIDE SEQUENCE [LARGE SCALE GENOMIC DNA]</scope>
    <source>
        <strain evidence="3 4">CIRM-BRFM 2984</strain>
    </source>
</reference>
<feature type="compositionally biased region" description="Polar residues" evidence="1">
    <location>
        <begin position="648"/>
        <end position="665"/>
    </location>
</feature>